<organism evidence="1 2">
    <name type="scientific">Aureobasidium melanogenum (strain CBS 110374)</name>
    <name type="common">Aureobasidium pullulans var. melanogenum</name>
    <dbReference type="NCBI Taxonomy" id="1043003"/>
    <lineage>
        <taxon>Eukaryota</taxon>
        <taxon>Fungi</taxon>
        <taxon>Dikarya</taxon>
        <taxon>Ascomycota</taxon>
        <taxon>Pezizomycotina</taxon>
        <taxon>Dothideomycetes</taxon>
        <taxon>Dothideomycetidae</taxon>
        <taxon>Dothideales</taxon>
        <taxon>Saccotheciaceae</taxon>
        <taxon>Aureobasidium</taxon>
    </lineage>
</organism>
<proteinExistence type="predicted"/>
<dbReference type="Proteomes" id="UP000030672">
    <property type="component" value="Unassembled WGS sequence"/>
</dbReference>
<evidence type="ECO:0000313" key="2">
    <source>
        <dbReference type="Proteomes" id="UP000030672"/>
    </source>
</evidence>
<protein>
    <recommendedName>
        <fullName evidence="3">F-box domain-containing protein</fullName>
    </recommendedName>
</protein>
<dbReference type="STRING" id="1043003.A0A074VT59"/>
<evidence type="ECO:0000313" key="1">
    <source>
        <dbReference type="EMBL" id="KEQ60897.1"/>
    </source>
</evidence>
<dbReference type="EMBL" id="KL584840">
    <property type="protein sequence ID" value="KEQ60897.1"/>
    <property type="molecule type" value="Genomic_DNA"/>
</dbReference>
<name>A0A074VT59_AURM1</name>
<accession>A0A074VT59</accession>
<dbReference type="SUPFAM" id="SSF52047">
    <property type="entry name" value="RNI-like"/>
    <property type="match status" value="1"/>
</dbReference>
<evidence type="ECO:0008006" key="3">
    <source>
        <dbReference type="Google" id="ProtNLM"/>
    </source>
</evidence>
<sequence length="489" mass="55564">MIPLPDEIYLYILESLPDLATFTHKKDFEDYRQISATLASACHVNRAFRAFAEPLLYRAYIEDKEDDSRRRSSEAGECTRLQLYLRTLIHRPDLAAKVEYLRLADCIDYPDIKPYAVLFAEAVRNLCTLPHNKSGSQRNLEWQSDWKDGLRGHRVHQDAEVALLLALLPNIGNLDIYASRRNYGRFVGLLCKSIEDPESWIKETQTEDDKQVLVFKAPKVSSALKLPFFARLSMLTLEGAKHWTIGFLRDIACLPSLESLCLYGVHVPLILEGVTPFRLPLQNIRNLILKDCIILDIHMQSIINSCGSLRSLRIKRSPNLDETSIGLNMDALIKCLVSSSDTLEELQIYMPKPSPGYNGTTRAETFDLRSFTRLRTIEINMEFLFPPTSDTEPSFIALLPTSIDDLYLHMADKRFAKHLRVLAEEFKDFPKLKTVDIGIDDMPSIHAMDQAEVDWKLALNDCATKLRNGGIECSVPVEGTHFNLSCGND</sequence>
<dbReference type="Gene3D" id="3.80.10.10">
    <property type="entry name" value="Ribonuclease Inhibitor"/>
    <property type="match status" value="1"/>
</dbReference>
<dbReference type="AlphaFoldDB" id="A0A074VT59"/>
<reference evidence="1 2" key="1">
    <citation type="journal article" date="2014" name="BMC Genomics">
        <title>Genome sequencing of four Aureobasidium pullulans varieties: biotechnological potential, stress tolerance, and description of new species.</title>
        <authorList>
            <person name="Gostin Ar C."/>
            <person name="Ohm R.A."/>
            <person name="Kogej T."/>
            <person name="Sonjak S."/>
            <person name="Turk M."/>
            <person name="Zajc J."/>
            <person name="Zalar P."/>
            <person name="Grube M."/>
            <person name="Sun H."/>
            <person name="Han J."/>
            <person name="Sharma A."/>
            <person name="Chiniquy J."/>
            <person name="Ngan C.Y."/>
            <person name="Lipzen A."/>
            <person name="Barry K."/>
            <person name="Grigoriev I.V."/>
            <person name="Gunde-Cimerman N."/>
        </authorList>
    </citation>
    <scope>NUCLEOTIDE SEQUENCE [LARGE SCALE GENOMIC DNA]</scope>
    <source>
        <strain evidence="1 2">CBS 110374</strain>
    </source>
</reference>
<dbReference type="RefSeq" id="XP_040877920.1">
    <property type="nucleotide sequence ID" value="XM_041022492.1"/>
</dbReference>
<keyword evidence="2" id="KW-1185">Reference proteome</keyword>
<dbReference type="GeneID" id="63915865"/>
<dbReference type="HOGENOM" id="CLU_550900_0_0_1"/>
<gene>
    <name evidence="1" type="ORF">M437DRAFT_53236</name>
</gene>
<dbReference type="InterPro" id="IPR032675">
    <property type="entry name" value="LRR_dom_sf"/>
</dbReference>